<evidence type="ECO:0000313" key="3">
    <source>
        <dbReference type="Proteomes" id="UP001324115"/>
    </source>
</evidence>
<evidence type="ECO:0000256" key="1">
    <source>
        <dbReference type="SAM" id="Phobius"/>
    </source>
</evidence>
<comment type="caution">
    <text evidence="2">The sequence shown here is derived from an EMBL/GenBank/DDBJ whole genome shotgun (WGS) entry which is preliminary data.</text>
</comment>
<keyword evidence="1" id="KW-0812">Transmembrane</keyword>
<accession>A0AAN7IFW4</accession>
<gene>
    <name evidence="2" type="ORF">RGQ29_004077</name>
</gene>
<name>A0AAN7IFW4_QUERU</name>
<keyword evidence="3" id="KW-1185">Reference proteome</keyword>
<feature type="transmembrane region" description="Helical" evidence="1">
    <location>
        <begin position="45"/>
        <end position="69"/>
    </location>
</feature>
<sequence>MGVSPLDTHFAIVLFFIMATIVHGIAYMGIKLLPQDTENLPRLRFICLVSGIIAIELLVAITISLFWLFMVNLCPILILGAPCHSYQQVYHCLCYTANLVLNAVCSLFKKICQLVDQIYDRIQKKFQ</sequence>
<keyword evidence="1" id="KW-0472">Membrane</keyword>
<reference evidence="2 3" key="1">
    <citation type="journal article" date="2023" name="G3 (Bethesda)">
        <title>A haplotype-resolved chromosome-scale genome for Quercus rubra L. provides insights into the genetics of adaptive traits for red oak species.</title>
        <authorList>
            <person name="Kapoor B."/>
            <person name="Jenkins J."/>
            <person name="Schmutz J."/>
            <person name="Zhebentyayeva T."/>
            <person name="Kuelheim C."/>
            <person name="Coggeshall M."/>
            <person name="Heim C."/>
            <person name="Lasky J.R."/>
            <person name="Leites L."/>
            <person name="Islam-Faridi N."/>
            <person name="Romero-Severson J."/>
            <person name="DeLeo V.L."/>
            <person name="Lucas S.M."/>
            <person name="Lazic D."/>
            <person name="Gailing O."/>
            <person name="Carlson J."/>
            <person name="Staton M."/>
        </authorList>
    </citation>
    <scope>NUCLEOTIDE SEQUENCE [LARGE SCALE GENOMIC DNA]</scope>
    <source>
        <strain evidence="2">Pseudo-F2</strain>
    </source>
</reference>
<dbReference type="EMBL" id="JAXUIC010000010">
    <property type="protein sequence ID" value="KAK4568523.1"/>
    <property type="molecule type" value="Genomic_DNA"/>
</dbReference>
<proteinExistence type="predicted"/>
<organism evidence="2 3">
    <name type="scientific">Quercus rubra</name>
    <name type="common">Northern red oak</name>
    <name type="synonym">Quercus borealis</name>
    <dbReference type="NCBI Taxonomy" id="3512"/>
    <lineage>
        <taxon>Eukaryota</taxon>
        <taxon>Viridiplantae</taxon>
        <taxon>Streptophyta</taxon>
        <taxon>Embryophyta</taxon>
        <taxon>Tracheophyta</taxon>
        <taxon>Spermatophyta</taxon>
        <taxon>Magnoliopsida</taxon>
        <taxon>eudicotyledons</taxon>
        <taxon>Gunneridae</taxon>
        <taxon>Pentapetalae</taxon>
        <taxon>rosids</taxon>
        <taxon>fabids</taxon>
        <taxon>Fagales</taxon>
        <taxon>Fagaceae</taxon>
        <taxon>Quercus</taxon>
    </lineage>
</organism>
<dbReference type="Proteomes" id="UP001324115">
    <property type="component" value="Unassembled WGS sequence"/>
</dbReference>
<evidence type="ECO:0000313" key="2">
    <source>
        <dbReference type="EMBL" id="KAK4568523.1"/>
    </source>
</evidence>
<feature type="transmembrane region" description="Helical" evidence="1">
    <location>
        <begin position="12"/>
        <end position="33"/>
    </location>
</feature>
<protein>
    <submittedName>
        <fullName evidence="2">Uncharacterized protein</fullName>
    </submittedName>
</protein>
<keyword evidence="1" id="KW-1133">Transmembrane helix</keyword>
<dbReference type="AlphaFoldDB" id="A0AAN7IFW4"/>